<keyword evidence="2 4" id="KW-0813">Transport</keyword>
<protein>
    <submittedName>
        <fullName evidence="6">High-affinity zinc uptake system binding-protein ZnuA</fullName>
    </submittedName>
</protein>
<accession>A0A2T0BB25</accession>
<dbReference type="Pfam" id="PF01297">
    <property type="entry name" value="ZnuA"/>
    <property type="match status" value="1"/>
</dbReference>
<comment type="caution">
    <text evidence="6">The sequence shown here is derived from an EMBL/GenBank/DDBJ whole genome shotgun (WGS) entry which is preliminary data.</text>
</comment>
<dbReference type="InterPro" id="IPR006128">
    <property type="entry name" value="Lipoprotein_PsaA-like"/>
</dbReference>
<dbReference type="AlphaFoldDB" id="A0A2T0BB25"/>
<dbReference type="InterPro" id="IPR006127">
    <property type="entry name" value="ZnuA-like"/>
</dbReference>
<evidence type="ECO:0000313" key="7">
    <source>
        <dbReference type="Proteomes" id="UP000239471"/>
    </source>
</evidence>
<comment type="similarity">
    <text evidence="1 4">Belongs to the bacterial solute-binding protein 9 family.</text>
</comment>
<dbReference type="PANTHER" id="PTHR42953:SF3">
    <property type="entry name" value="HIGH-AFFINITY ZINC UPTAKE SYSTEM PROTEIN ZNUA"/>
    <property type="match status" value="1"/>
</dbReference>
<dbReference type="PANTHER" id="PTHR42953">
    <property type="entry name" value="HIGH-AFFINITY ZINC UPTAKE SYSTEM PROTEIN ZNUA-RELATED"/>
    <property type="match status" value="1"/>
</dbReference>
<feature type="chain" id="PRO_5039281834" evidence="5">
    <location>
        <begin position="22"/>
        <end position="297"/>
    </location>
</feature>
<dbReference type="PRINTS" id="PR00690">
    <property type="entry name" value="ADHESNFAMILY"/>
</dbReference>
<sequence>MLKIGRSLAMFSIIVPVLFFSACGVDKEGNSLNESEKISVAVSIVPQETFVKAVGGDKVDIITMIPPGKSPENFAPTPEVMEKLSSASLYFSIGVPTESASILPKIGDFNKDIKIVNMAETVSEVYSEIKFESGERDPHIWLSPKRVKIMIQEIVKELSEKDPSNTSFYETNGDNYINELDKLDTDIKSSLVSLEKNAFICYHPAFGYFADDYGLEMVALEQEGKEATVEDFQKTIDFAKKEKIQAIFYQAEIDSKQSETFASEISGKAEMVEPLSSDYISNLDKMAKTFKETMELD</sequence>
<proteinExistence type="inferred from homology"/>
<evidence type="ECO:0000256" key="2">
    <source>
        <dbReference type="ARBA" id="ARBA00022448"/>
    </source>
</evidence>
<keyword evidence="7" id="KW-1185">Reference proteome</keyword>
<dbReference type="GO" id="GO:0030001">
    <property type="term" value="P:metal ion transport"/>
    <property type="evidence" value="ECO:0007669"/>
    <property type="project" value="InterPro"/>
</dbReference>
<evidence type="ECO:0000256" key="1">
    <source>
        <dbReference type="ARBA" id="ARBA00011028"/>
    </source>
</evidence>
<name>A0A2T0BB25_9CLOT</name>
<dbReference type="GO" id="GO:0007155">
    <property type="term" value="P:cell adhesion"/>
    <property type="evidence" value="ECO:0007669"/>
    <property type="project" value="InterPro"/>
</dbReference>
<keyword evidence="3 5" id="KW-0732">Signal</keyword>
<dbReference type="Gene3D" id="3.40.50.1980">
    <property type="entry name" value="Nitrogenase molybdenum iron protein domain"/>
    <property type="match status" value="2"/>
</dbReference>
<evidence type="ECO:0000256" key="3">
    <source>
        <dbReference type="ARBA" id="ARBA00022729"/>
    </source>
</evidence>
<dbReference type="PRINTS" id="PR00691">
    <property type="entry name" value="ADHESINB"/>
</dbReference>
<dbReference type="Proteomes" id="UP000239471">
    <property type="component" value="Unassembled WGS sequence"/>
</dbReference>
<dbReference type="InterPro" id="IPR050492">
    <property type="entry name" value="Bact_metal-bind_prot9"/>
</dbReference>
<evidence type="ECO:0000313" key="6">
    <source>
        <dbReference type="EMBL" id="PRR81033.1"/>
    </source>
</evidence>
<dbReference type="InterPro" id="IPR006129">
    <property type="entry name" value="AdhesinB"/>
</dbReference>
<organism evidence="6 7">
    <name type="scientific">Clostridium vincentii</name>
    <dbReference type="NCBI Taxonomy" id="52704"/>
    <lineage>
        <taxon>Bacteria</taxon>
        <taxon>Bacillati</taxon>
        <taxon>Bacillota</taxon>
        <taxon>Clostridia</taxon>
        <taxon>Eubacteriales</taxon>
        <taxon>Clostridiaceae</taxon>
        <taxon>Clostridium</taxon>
    </lineage>
</organism>
<evidence type="ECO:0000256" key="5">
    <source>
        <dbReference type="SAM" id="SignalP"/>
    </source>
</evidence>
<evidence type="ECO:0000256" key="4">
    <source>
        <dbReference type="RuleBase" id="RU003512"/>
    </source>
</evidence>
<dbReference type="GO" id="GO:0046872">
    <property type="term" value="F:metal ion binding"/>
    <property type="evidence" value="ECO:0007669"/>
    <property type="project" value="InterPro"/>
</dbReference>
<reference evidence="6 7" key="1">
    <citation type="submission" date="2018-03" db="EMBL/GenBank/DDBJ databases">
        <title>Genome sequence of Clostridium vincentii DSM 10228.</title>
        <authorList>
            <person name="Poehlein A."/>
            <person name="Daniel R."/>
        </authorList>
    </citation>
    <scope>NUCLEOTIDE SEQUENCE [LARGE SCALE GENOMIC DNA]</scope>
    <source>
        <strain evidence="6 7">DSM 10228</strain>
    </source>
</reference>
<dbReference type="RefSeq" id="WP_106060711.1">
    <property type="nucleotide sequence ID" value="NZ_PVXQ01000037.1"/>
</dbReference>
<dbReference type="PROSITE" id="PS51257">
    <property type="entry name" value="PROKAR_LIPOPROTEIN"/>
    <property type="match status" value="1"/>
</dbReference>
<dbReference type="OrthoDB" id="9810636at2"/>
<gene>
    <name evidence="6" type="primary">znuA_3</name>
    <name evidence="6" type="ORF">CLVI_27910</name>
</gene>
<dbReference type="EMBL" id="PVXQ01000037">
    <property type="protein sequence ID" value="PRR81033.1"/>
    <property type="molecule type" value="Genomic_DNA"/>
</dbReference>
<dbReference type="SUPFAM" id="SSF53807">
    <property type="entry name" value="Helical backbone' metal receptor"/>
    <property type="match status" value="1"/>
</dbReference>
<feature type="signal peptide" evidence="5">
    <location>
        <begin position="1"/>
        <end position="21"/>
    </location>
</feature>